<evidence type="ECO:0000313" key="2">
    <source>
        <dbReference type="EMBL" id="GHE00379.1"/>
    </source>
</evidence>
<dbReference type="Proteomes" id="UP000634647">
    <property type="component" value="Unassembled WGS sequence"/>
</dbReference>
<dbReference type="EMBL" id="BNAB01000004">
    <property type="protein sequence ID" value="GHE00379.1"/>
    <property type="molecule type" value="Genomic_DNA"/>
</dbReference>
<feature type="region of interest" description="Disordered" evidence="1">
    <location>
        <begin position="70"/>
        <end position="116"/>
    </location>
</feature>
<reference evidence="2" key="2">
    <citation type="submission" date="2023-06" db="EMBL/GenBank/DDBJ databases">
        <authorList>
            <person name="Sun Q."/>
            <person name="Zhou Y."/>
        </authorList>
    </citation>
    <scope>NUCLEOTIDE SEQUENCE</scope>
    <source>
        <strain evidence="2">CGMCC 1.10859</strain>
    </source>
</reference>
<sequence>MAAASGRTGRRFDAADPAEAKGCGSLGGVASPLRARCAGLGPRPKLAPGKKARIASFPLAAGCAERHKAGTGSVAQAARPTSPEMDKMSQFRPSCGCGMDRMSRSPPFQPHHLDRKSIYRIENKQKNI</sequence>
<protein>
    <submittedName>
        <fullName evidence="2">Uncharacterized protein</fullName>
    </submittedName>
</protein>
<organism evidence="2 3">
    <name type="scientific">Allgaiera indica</name>
    <dbReference type="NCBI Taxonomy" id="765699"/>
    <lineage>
        <taxon>Bacteria</taxon>
        <taxon>Pseudomonadati</taxon>
        <taxon>Pseudomonadota</taxon>
        <taxon>Alphaproteobacteria</taxon>
        <taxon>Rhodobacterales</taxon>
        <taxon>Paracoccaceae</taxon>
        <taxon>Allgaiera</taxon>
    </lineage>
</organism>
<proteinExistence type="predicted"/>
<evidence type="ECO:0000313" key="3">
    <source>
        <dbReference type="Proteomes" id="UP000634647"/>
    </source>
</evidence>
<dbReference type="AlphaFoldDB" id="A0AAN4UPW9"/>
<comment type="caution">
    <text evidence="2">The sequence shown here is derived from an EMBL/GenBank/DDBJ whole genome shotgun (WGS) entry which is preliminary data.</text>
</comment>
<evidence type="ECO:0000256" key="1">
    <source>
        <dbReference type="SAM" id="MobiDB-lite"/>
    </source>
</evidence>
<gene>
    <name evidence="2" type="ORF">GCM10008024_11650</name>
</gene>
<reference evidence="2" key="1">
    <citation type="journal article" date="2014" name="Int. J. Syst. Evol. Microbiol.">
        <title>Complete genome sequence of Corynebacterium casei LMG S-19264T (=DSM 44701T), isolated from a smear-ripened cheese.</title>
        <authorList>
            <consortium name="US DOE Joint Genome Institute (JGI-PGF)"/>
            <person name="Walter F."/>
            <person name="Albersmeier A."/>
            <person name="Kalinowski J."/>
            <person name="Ruckert C."/>
        </authorList>
    </citation>
    <scope>NUCLEOTIDE SEQUENCE</scope>
    <source>
        <strain evidence="2">CGMCC 1.10859</strain>
    </source>
</reference>
<accession>A0AAN4UPW9</accession>
<name>A0AAN4UPW9_9RHOB</name>
<feature type="region of interest" description="Disordered" evidence="1">
    <location>
        <begin position="1"/>
        <end position="29"/>
    </location>
</feature>